<evidence type="ECO:0000313" key="1">
    <source>
        <dbReference type="EMBL" id="SKC64268.1"/>
    </source>
</evidence>
<keyword evidence="2" id="KW-1185">Reference proteome</keyword>
<dbReference type="RefSeq" id="WP_079686769.1">
    <property type="nucleotide sequence ID" value="NZ_FUZU01000001.1"/>
</dbReference>
<proteinExistence type="predicted"/>
<dbReference type="STRING" id="688867.SAMN05660236_2307"/>
<dbReference type="Proteomes" id="UP000190961">
    <property type="component" value="Unassembled WGS sequence"/>
</dbReference>
<organism evidence="1 2">
    <name type="scientific">Ohtaekwangia koreensis</name>
    <dbReference type="NCBI Taxonomy" id="688867"/>
    <lineage>
        <taxon>Bacteria</taxon>
        <taxon>Pseudomonadati</taxon>
        <taxon>Bacteroidota</taxon>
        <taxon>Cytophagia</taxon>
        <taxon>Cytophagales</taxon>
        <taxon>Fulvivirgaceae</taxon>
        <taxon>Ohtaekwangia</taxon>
    </lineage>
</organism>
<protein>
    <submittedName>
        <fullName evidence="1">Uncharacterized protein</fullName>
    </submittedName>
</protein>
<dbReference type="EMBL" id="FUZU01000001">
    <property type="protein sequence ID" value="SKC64268.1"/>
    <property type="molecule type" value="Genomic_DNA"/>
</dbReference>
<accession>A0A1T5KLW1</accession>
<gene>
    <name evidence="1" type="ORF">SAMN05660236_2307</name>
</gene>
<evidence type="ECO:0000313" key="2">
    <source>
        <dbReference type="Proteomes" id="UP000190961"/>
    </source>
</evidence>
<name>A0A1T5KLW1_9BACT</name>
<sequence>MEKEKLMKVVRDPKAQVGLSLAVASLSMAIPQISSSACPEGDQNDCDRISGSNEAYCVVAIDFWDDCV</sequence>
<dbReference type="AlphaFoldDB" id="A0A1T5KLW1"/>
<reference evidence="1 2" key="1">
    <citation type="submission" date="2017-02" db="EMBL/GenBank/DDBJ databases">
        <authorList>
            <person name="Peterson S.W."/>
        </authorList>
    </citation>
    <scope>NUCLEOTIDE SEQUENCE [LARGE SCALE GENOMIC DNA]</scope>
    <source>
        <strain evidence="1 2">DSM 25262</strain>
    </source>
</reference>